<accession>A0A2M6UK34</accession>
<evidence type="ECO:0008006" key="3">
    <source>
        <dbReference type="Google" id="ProtNLM"/>
    </source>
</evidence>
<dbReference type="RefSeq" id="WP_100180061.1">
    <property type="nucleotide sequence ID" value="NZ_LFJC01000003.1"/>
</dbReference>
<proteinExistence type="predicted"/>
<dbReference type="EMBL" id="LFJC01000003">
    <property type="protein sequence ID" value="PIT04946.1"/>
    <property type="molecule type" value="Genomic_DNA"/>
</dbReference>
<dbReference type="AlphaFoldDB" id="A0A2M6UK34"/>
<protein>
    <recommendedName>
        <fullName evidence="3">SCP2 domain-containing protein</fullName>
    </recommendedName>
</protein>
<name>A0A2M6UK34_9BRAD</name>
<gene>
    <name evidence="1" type="ORF">TSA1_32515</name>
</gene>
<evidence type="ECO:0000313" key="1">
    <source>
        <dbReference type="EMBL" id="PIT04946.1"/>
    </source>
</evidence>
<sequence>MESECVRRDADPPVSFTPDAVLAAFKAIPDLLVRDAALTARGRWLDVDCLLGPSTQPFHVAIRAGRIVDMTPTPVLMRSWRFAYRATPAAFAAYWQTMPPAGWHDLLALTKRGQATLEGDLHPFMTHLQYFKDLLALPRRSAFGGVS</sequence>
<keyword evidence="2" id="KW-1185">Reference proteome</keyword>
<evidence type="ECO:0000313" key="2">
    <source>
        <dbReference type="Proteomes" id="UP000228930"/>
    </source>
</evidence>
<organism evidence="1 2">
    <name type="scientific">Bradyrhizobium nitroreducens</name>
    <dbReference type="NCBI Taxonomy" id="709803"/>
    <lineage>
        <taxon>Bacteria</taxon>
        <taxon>Pseudomonadati</taxon>
        <taxon>Pseudomonadota</taxon>
        <taxon>Alphaproteobacteria</taxon>
        <taxon>Hyphomicrobiales</taxon>
        <taxon>Nitrobacteraceae</taxon>
        <taxon>Bradyrhizobium</taxon>
    </lineage>
</organism>
<dbReference type="Proteomes" id="UP000228930">
    <property type="component" value="Unassembled WGS sequence"/>
</dbReference>
<comment type="caution">
    <text evidence="1">The sequence shown here is derived from an EMBL/GenBank/DDBJ whole genome shotgun (WGS) entry which is preliminary data.</text>
</comment>
<reference evidence="1 2" key="1">
    <citation type="submission" date="2015-06" db="EMBL/GenBank/DDBJ databases">
        <title>Comparative genome analysis of nirS-carrying Bradyrhizobium sp. strains.</title>
        <authorList>
            <person name="Ishii S."/>
            <person name="Jang J."/>
            <person name="Nishizawa T."/>
            <person name="Senoo K."/>
        </authorList>
    </citation>
    <scope>NUCLEOTIDE SEQUENCE [LARGE SCALE GENOMIC DNA]</scope>
    <source>
        <strain evidence="1 2">TSA1</strain>
    </source>
</reference>